<keyword evidence="4 6" id="KW-0472">Membrane</keyword>
<feature type="transmembrane region" description="Helical" evidence="6">
    <location>
        <begin position="98"/>
        <end position="121"/>
    </location>
</feature>
<dbReference type="GO" id="GO:0071944">
    <property type="term" value="C:cell periphery"/>
    <property type="evidence" value="ECO:0007669"/>
    <property type="project" value="UniProtKB-ARBA"/>
</dbReference>
<evidence type="ECO:0000313" key="8">
    <source>
        <dbReference type="Proteomes" id="UP000799118"/>
    </source>
</evidence>
<dbReference type="AlphaFoldDB" id="A0A6A4I025"/>
<sequence length="300" mass="31345">MTSEQSSSSISSSSSDSSNTGSGATSTAITTLTAPLTTSIQATTVSTSNSQAFTTVIETQSLLSAGAIVTSTFVYSTTAAESSSSSVSLSRKSSDAGAIISGVVSGFSGLAVILAIVYAIWKRWRRKHDLDKAFEAFNVDDIDFGFTSDSGRNVGGQQEKGYRKLKGGVDNDEESGGSALEDDIDGPPSYLQKPHISSTPNDASSLHDHSNTQTVVDPLLPSSKPQVIGGSSEKRKMNNILVLLDDSEKKKVQPVSDGAVGVSMSDGPVPSHESAPTESEFKVRVEDGIIGKGRLIFVNL</sequence>
<feature type="region of interest" description="Disordered" evidence="5">
    <location>
        <begin position="1"/>
        <end position="26"/>
    </location>
</feature>
<evidence type="ECO:0000256" key="6">
    <source>
        <dbReference type="SAM" id="Phobius"/>
    </source>
</evidence>
<proteinExistence type="predicted"/>
<keyword evidence="8" id="KW-1185">Reference proteome</keyword>
<feature type="region of interest" description="Disordered" evidence="5">
    <location>
        <begin position="149"/>
        <end position="232"/>
    </location>
</feature>
<gene>
    <name evidence="7" type="ORF">BT96DRAFT_1081401</name>
</gene>
<evidence type="ECO:0000313" key="7">
    <source>
        <dbReference type="EMBL" id="KAE9403363.1"/>
    </source>
</evidence>
<evidence type="ECO:0000256" key="2">
    <source>
        <dbReference type="ARBA" id="ARBA00022692"/>
    </source>
</evidence>
<reference evidence="7" key="1">
    <citation type="journal article" date="2019" name="Environ. Microbiol.">
        <title>Fungal ecological strategies reflected in gene transcription - a case study of two litter decomposers.</title>
        <authorList>
            <person name="Barbi F."/>
            <person name="Kohler A."/>
            <person name="Barry K."/>
            <person name="Baskaran P."/>
            <person name="Daum C."/>
            <person name="Fauchery L."/>
            <person name="Ihrmark K."/>
            <person name="Kuo A."/>
            <person name="LaButti K."/>
            <person name="Lipzen A."/>
            <person name="Morin E."/>
            <person name="Grigoriev I.V."/>
            <person name="Henrissat B."/>
            <person name="Lindahl B."/>
            <person name="Martin F."/>
        </authorList>
    </citation>
    <scope>NUCLEOTIDE SEQUENCE</scope>
    <source>
        <strain evidence="7">JB14</strain>
    </source>
</reference>
<comment type="subcellular location">
    <subcellularLocation>
        <location evidence="1">Membrane</location>
        <topology evidence="1">Single-pass membrane protein</topology>
    </subcellularLocation>
</comment>
<dbReference type="InterPro" id="IPR051694">
    <property type="entry name" value="Immunoregulatory_rcpt-like"/>
</dbReference>
<protein>
    <recommendedName>
        <fullName evidence="9">REJ domain-containing protein</fullName>
    </recommendedName>
</protein>
<keyword evidence="3 6" id="KW-1133">Transmembrane helix</keyword>
<feature type="compositionally biased region" description="Polar residues" evidence="5">
    <location>
        <begin position="195"/>
        <end position="204"/>
    </location>
</feature>
<evidence type="ECO:0000256" key="3">
    <source>
        <dbReference type="ARBA" id="ARBA00022989"/>
    </source>
</evidence>
<evidence type="ECO:0000256" key="5">
    <source>
        <dbReference type="SAM" id="MobiDB-lite"/>
    </source>
</evidence>
<evidence type="ECO:0008006" key="9">
    <source>
        <dbReference type="Google" id="ProtNLM"/>
    </source>
</evidence>
<dbReference type="PANTHER" id="PTHR15549">
    <property type="entry name" value="PAIRED IMMUNOGLOBULIN-LIKE TYPE 2 RECEPTOR"/>
    <property type="match status" value="1"/>
</dbReference>
<dbReference type="OrthoDB" id="10682427at2759"/>
<accession>A0A6A4I025</accession>
<name>A0A6A4I025_9AGAR</name>
<dbReference type="GO" id="GO:0016020">
    <property type="term" value="C:membrane"/>
    <property type="evidence" value="ECO:0007669"/>
    <property type="project" value="UniProtKB-SubCell"/>
</dbReference>
<evidence type="ECO:0000256" key="1">
    <source>
        <dbReference type="ARBA" id="ARBA00004167"/>
    </source>
</evidence>
<feature type="compositionally biased region" description="Acidic residues" evidence="5">
    <location>
        <begin position="170"/>
        <end position="185"/>
    </location>
</feature>
<organism evidence="7 8">
    <name type="scientific">Gymnopus androsaceus JB14</name>
    <dbReference type="NCBI Taxonomy" id="1447944"/>
    <lineage>
        <taxon>Eukaryota</taxon>
        <taxon>Fungi</taxon>
        <taxon>Dikarya</taxon>
        <taxon>Basidiomycota</taxon>
        <taxon>Agaricomycotina</taxon>
        <taxon>Agaricomycetes</taxon>
        <taxon>Agaricomycetidae</taxon>
        <taxon>Agaricales</taxon>
        <taxon>Marasmiineae</taxon>
        <taxon>Omphalotaceae</taxon>
        <taxon>Gymnopus</taxon>
    </lineage>
</organism>
<feature type="region of interest" description="Disordered" evidence="5">
    <location>
        <begin position="259"/>
        <end position="279"/>
    </location>
</feature>
<evidence type="ECO:0000256" key="4">
    <source>
        <dbReference type="ARBA" id="ARBA00023136"/>
    </source>
</evidence>
<dbReference type="Proteomes" id="UP000799118">
    <property type="component" value="Unassembled WGS sequence"/>
</dbReference>
<dbReference type="EMBL" id="ML769426">
    <property type="protein sequence ID" value="KAE9403363.1"/>
    <property type="molecule type" value="Genomic_DNA"/>
</dbReference>
<keyword evidence="2 6" id="KW-0812">Transmembrane</keyword>